<dbReference type="Proteomes" id="UP001223743">
    <property type="component" value="Unassembled WGS sequence"/>
</dbReference>
<evidence type="ECO:0000259" key="2">
    <source>
        <dbReference type="Pfam" id="PF01425"/>
    </source>
</evidence>
<dbReference type="EC" id="6.3.5.7" evidence="3"/>
<dbReference type="RefSeq" id="WP_266282689.1">
    <property type="nucleotide sequence ID" value="NZ_JAPKNF010000002.1"/>
</dbReference>
<comment type="caution">
    <text evidence="3">The sequence shown here is derived from an EMBL/GenBank/DDBJ whole genome shotgun (WGS) entry which is preliminary data.</text>
</comment>
<feature type="region of interest" description="Disordered" evidence="1">
    <location>
        <begin position="141"/>
        <end position="161"/>
    </location>
</feature>
<accession>A0ABU0MA40</accession>
<evidence type="ECO:0000313" key="4">
    <source>
        <dbReference type="Proteomes" id="UP001223743"/>
    </source>
</evidence>
<evidence type="ECO:0000313" key="3">
    <source>
        <dbReference type="EMBL" id="MDQ0517827.1"/>
    </source>
</evidence>
<sequence>MTTSDILARPGHAIADDVNARRLSARAVAEAALAAIAAGNEALGAFTDVTAERALAEADRVDARVAAGESLPLAGVPYSVKNLFDVEGIATRAGSKINRDRPPAARDAALIERMTVAGAVLVGAVNMGEYAYDFTGENAHDGASRNPHDPGRMSGGSSGGSGTSVAAGMAALSLGSDTNGSIRVPASFCGLYGLKPTFGRLSRARTFPFVHSLDHLGPLARSPRDLALVLDALQGPDADDPALIDRPPVAAVDALDGGTGDLRIAVAGGYFRAGAGPEALAAVAHVAEALGATREVDIPIAAAARSAAYLITTSESSALHLDRLRSRAGDFDPDTRDRFLSGAMVPAPWYLAAQRLRAAAKAAFASLFETVDVILAPATPFPALKSGTRMVEIGGATLPARPNIGIFTQPISFVGLPVVAVPVWLPGAALPIGVQVVAPAWREDIALRVAEALHQSGATSAPVAALT</sequence>
<organism evidence="3 4">
    <name type="scientific">Kaistia geumhonensis</name>
    <dbReference type="NCBI Taxonomy" id="410839"/>
    <lineage>
        <taxon>Bacteria</taxon>
        <taxon>Pseudomonadati</taxon>
        <taxon>Pseudomonadota</taxon>
        <taxon>Alphaproteobacteria</taxon>
        <taxon>Hyphomicrobiales</taxon>
        <taxon>Kaistiaceae</taxon>
        <taxon>Kaistia</taxon>
    </lineage>
</organism>
<feature type="compositionally biased region" description="Basic and acidic residues" evidence="1">
    <location>
        <begin position="141"/>
        <end position="151"/>
    </location>
</feature>
<proteinExistence type="predicted"/>
<dbReference type="Pfam" id="PF01425">
    <property type="entry name" value="Amidase"/>
    <property type="match status" value="1"/>
</dbReference>
<dbReference type="Gene3D" id="3.90.1300.10">
    <property type="entry name" value="Amidase signature (AS) domain"/>
    <property type="match status" value="1"/>
</dbReference>
<feature type="domain" description="Amidase" evidence="2">
    <location>
        <begin position="28"/>
        <end position="444"/>
    </location>
</feature>
<name>A0ABU0MA40_9HYPH</name>
<dbReference type="NCBIfam" id="NF006631">
    <property type="entry name" value="PRK09201.1"/>
    <property type="match status" value="1"/>
</dbReference>
<dbReference type="PANTHER" id="PTHR11895:SF172">
    <property type="entry name" value="GLUTAMYL-TRNA(GLN) AMIDOTRANSFERASE"/>
    <property type="match status" value="1"/>
</dbReference>
<dbReference type="InterPro" id="IPR000120">
    <property type="entry name" value="Amidase"/>
</dbReference>
<dbReference type="InterPro" id="IPR014087">
    <property type="entry name" value="Carboxybiuret_hydro_AtzE"/>
</dbReference>
<reference evidence="3 4" key="1">
    <citation type="submission" date="2023-07" db="EMBL/GenBank/DDBJ databases">
        <title>Genomic Encyclopedia of Type Strains, Phase IV (KMG-IV): sequencing the most valuable type-strain genomes for metagenomic binning, comparative biology and taxonomic classification.</title>
        <authorList>
            <person name="Goeker M."/>
        </authorList>
    </citation>
    <scope>NUCLEOTIDE SEQUENCE [LARGE SCALE GENOMIC DNA]</scope>
    <source>
        <strain evidence="3 4">B1-1</strain>
    </source>
</reference>
<dbReference type="PANTHER" id="PTHR11895">
    <property type="entry name" value="TRANSAMIDASE"/>
    <property type="match status" value="1"/>
</dbReference>
<dbReference type="GO" id="GO:0050567">
    <property type="term" value="F:glutaminyl-tRNA synthase (glutamine-hydrolyzing) activity"/>
    <property type="evidence" value="ECO:0007669"/>
    <property type="project" value="UniProtKB-EC"/>
</dbReference>
<dbReference type="EMBL" id="JAUSWJ010000001">
    <property type="protein sequence ID" value="MDQ0517827.1"/>
    <property type="molecule type" value="Genomic_DNA"/>
</dbReference>
<dbReference type="SUPFAM" id="SSF75304">
    <property type="entry name" value="Amidase signature (AS) enzymes"/>
    <property type="match status" value="1"/>
</dbReference>
<dbReference type="GO" id="GO:0050566">
    <property type="term" value="F:asparaginyl-tRNA synthase (glutamine-hydrolyzing) activity"/>
    <property type="evidence" value="ECO:0007669"/>
    <property type="project" value="UniProtKB-EC"/>
</dbReference>
<dbReference type="NCBIfam" id="TIGR02715">
    <property type="entry name" value="amido_AtzE"/>
    <property type="match status" value="1"/>
</dbReference>
<dbReference type="EC" id="6.3.5.6" evidence="3"/>
<gene>
    <name evidence="3" type="ORF">QO015_003440</name>
</gene>
<protein>
    <submittedName>
        <fullName evidence="3">Aspartyl-tRNA(Asn)/glutamyl-tRNA(Gln) amidotransferase subunit A</fullName>
        <ecNumber evidence="3">6.3.5.6</ecNumber>
        <ecNumber evidence="3">6.3.5.7</ecNumber>
    </submittedName>
</protein>
<keyword evidence="4" id="KW-1185">Reference proteome</keyword>
<evidence type="ECO:0000256" key="1">
    <source>
        <dbReference type="SAM" id="MobiDB-lite"/>
    </source>
</evidence>
<dbReference type="InterPro" id="IPR036928">
    <property type="entry name" value="AS_sf"/>
</dbReference>
<keyword evidence="3" id="KW-0436">Ligase</keyword>
<dbReference type="InterPro" id="IPR023631">
    <property type="entry name" value="Amidase_dom"/>
</dbReference>